<evidence type="ECO:0000256" key="1">
    <source>
        <dbReference type="SAM" id="MobiDB-lite"/>
    </source>
</evidence>
<name>A0A5N5RKD1_9BIFI</name>
<dbReference type="Pfam" id="PF11268">
    <property type="entry name" value="DUF3071"/>
    <property type="match status" value="1"/>
</dbReference>
<dbReference type="NCBIfam" id="NF040712">
    <property type="entry name" value="SepH"/>
    <property type="match status" value="1"/>
</dbReference>
<feature type="compositionally biased region" description="Low complexity" evidence="1">
    <location>
        <begin position="300"/>
        <end position="332"/>
    </location>
</feature>
<comment type="caution">
    <text evidence="3">The sequence shown here is derived from an EMBL/GenBank/DDBJ whole genome shotgun (WGS) entry which is preliminary data.</text>
</comment>
<feature type="compositionally biased region" description="Low complexity" evidence="1">
    <location>
        <begin position="341"/>
        <end position="357"/>
    </location>
</feature>
<protein>
    <submittedName>
        <fullName evidence="3">DUF3071 domain-containing protein</fullName>
    </submittedName>
</protein>
<feature type="region of interest" description="Disordered" evidence="1">
    <location>
        <begin position="194"/>
        <end position="214"/>
    </location>
</feature>
<proteinExistence type="predicted"/>
<organism evidence="3 4">
    <name type="scientific">Bifidobacterium jacchi</name>
    <dbReference type="NCBI Taxonomy" id="2490545"/>
    <lineage>
        <taxon>Bacteria</taxon>
        <taxon>Bacillati</taxon>
        <taxon>Actinomycetota</taxon>
        <taxon>Actinomycetes</taxon>
        <taxon>Bifidobacteriales</taxon>
        <taxon>Bifidobacteriaceae</taxon>
        <taxon>Bifidobacterium</taxon>
    </lineage>
</organism>
<feature type="compositionally biased region" description="Low complexity" evidence="1">
    <location>
        <begin position="197"/>
        <end position="214"/>
    </location>
</feature>
<dbReference type="RefSeq" id="WP_151916455.1">
    <property type="nucleotide sequence ID" value="NZ_RQSP01000008.1"/>
</dbReference>
<dbReference type="OrthoDB" id="5180791at2"/>
<feature type="region of interest" description="Disordered" evidence="1">
    <location>
        <begin position="233"/>
        <end position="394"/>
    </location>
</feature>
<dbReference type="Proteomes" id="UP000326336">
    <property type="component" value="Unassembled WGS sequence"/>
</dbReference>
<dbReference type="InterPro" id="IPR047682">
    <property type="entry name" value="SepH-like"/>
</dbReference>
<feature type="compositionally biased region" description="Low complexity" evidence="1">
    <location>
        <begin position="262"/>
        <end position="281"/>
    </location>
</feature>
<sequence length="394" mass="41711">MPEHPLEHARFDHVEPTGELVFAAGSRRFSVDVDETLERAILEAKQLRDESGADIRPQRVETLPISQIQTLIRAGAEPSKVAERYAVSEALVRRFSAAVETEKSYAIEQFLLVPAPKESRVRTMSELIERSLATARIGMESVSWKATRRGLEPWRITARFASAGRAVKAEWAWNMHDNAVVALNPTARRLLGELDDAAPSNGGSSSAASDDGLSVSLRLPGDSLRSARIERTVSQWAPQQTADHHSFDESHGIASAASSDEAGPAGAIASAAATSQSQAATVNGLQSAPTAARRPLDSPAAGGRRAAARAVSADARTAADAARDTTGANTDAQRPATAQNSAGSASASVSVPLVPASSDERGRSTTSQPETKGAQRRRPGRSAVPSWDEILFGE</sequence>
<evidence type="ECO:0000259" key="2">
    <source>
        <dbReference type="Pfam" id="PF11268"/>
    </source>
</evidence>
<evidence type="ECO:0000313" key="3">
    <source>
        <dbReference type="EMBL" id="KAB5607756.1"/>
    </source>
</evidence>
<reference evidence="3 4" key="1">
    <citation type="journal article" date="2019" name="Int. J. Syst. Evol. Microbiol.">
        <title>Bifidobacterium jacchi sp. nov., isolated from the faeces of a baby common marmoset (Callithrix jacchus).</title>
        <authorList>
            <person name="Modesto M."/>
            <person name="Watanabe K."/>
            <person name="Arita M."/>
            <person name="Satti M."/>
            <person name="Oki K."/>
            <person name="Sciavilla P."/>
            <person name="Patavino C."/>
            <person name="Camma C."/>
            <person name="Michelini S."/>
            <person name="Sgorbati B."/>
            <person name="Mattarelli P."/>
        </authorList>
    </citation>
    <scope>NUCLEOTIDE SEQUENCE [LARGE SCALE GENOMIC DNA]</scope>
    <source>
        <strain evidence="3 4">MRM 9.3</strain>
    </source>
</reference>
<evidence type="ECO:0000313" key="4">
    <source>
        <dbReference type="Proteomes" id="UP000326336"/>
    </source>
</evidence>
<feature type="compositionally biased region" description="Basic and acidic residues" evidence="1">
    <location>
        <begin position="242"/>
        <end position="251"/>
    </location>
</feature>
<accession>A0A5N5RKD1</accession>
<dbReference type="EMBL" id="RQSP01000008">
    <property type="protein sequence ID" value="KAB5607756.1"/>
    <property type="molecule type" value="Genomic_DNA"/>
</dbReference>
<dbReference type="InterPro" id="IPR021421">
    <property type="entry name" value="DUF3071"/>
</dbReference>
<gene>
    <name evidence="3" type="ORF">EHS19_03785</name>
</gene>
<dbReference type="AlphaFoldDB" id="A0A5N5RKD1"/>
<feature type="domain" description="DUF3071" evidence="2">
    <location>
        <begin position="7"/>
        <end position="173"/>
    </location>
</feature>
<keyword evidence="4" id="KW-1185">Reference proteome</keyword>